<feature type="region of interest" description="Disordered" evidence="1">
    <location>
        <begin position="169"/>
        <end position="267"/>
    </location>
</feature>
<evidence type="ECO:0000256" key="1">
    <source>
        <dbReference type="SAM" id="MobiDB-lite"/>
    </source>
</evidence>
<organism evidence="2 3">
    <name type="scientific">Pleurodeles waltl</name>
    <name type="common">Iberian ribbed newt</name>
    <dbReference type="NCBI Taxonomy" id="8319"/>
    <lineage>
        <taxon>Eukaryota</taxon>
        <taxon>Metazoa</taxon>
        <taxon>Chordata</taxon>
        <taxon>Craniata</taxon>
        <taxon>Vertebrata</taxon>
        <taxon>Euteleostomi</taxon>
        <taxon>Amphibia</taxon>
        <taxon>Batrachia</taxon>
        <taxon>Caudata</taxon>
        <taxon>Salamandroidea</taxon>
        <taxon>Salamandridae</taxon>
        <taxon>Pleurodelinae</taxon>
        <taxon>Pleurodeles</taxon>
    </lineage>
</organism>
<feature type="compositionally biased region" description="Basic and acidic residues" evidence="1">
    <location>
        <begin position="121"/>
        <end position="130"/>
    </location>
</feature>
<dbReference type="AlphaFoldDB" id="A0AAV7NFK4"/>
<accession>A0AAV7NFK4</accession>
<feature type="compositionally biased region" description="Basic and acidic residues" evidence="1">
    <location>
        <begin position="66"/>
        <end position="109"/>
    </location>
</feature>
<proteinExistence type="predicted"/>
<dbReference type="EMBL" id="JANPWB010000012">
    <property type="protein sequence ID" value="KAJ1113650.1"/>
    <property type="molecule type" value="Genomic_DNA"/>
</dbReference>
<reference evidence="2" key="1">
    <citation type="journal article" date="2022" name="bioRxiv">
        <title>Sequencing and chromosome-scale assembly of the giantPleurodeles waltlgenome.</title>
        <authorList>
            <person name="Brown T."/>
            <person name="Elewa A."/>
            <person name="Iarovenko S."/>
            <person name="Subramanian E."/>
            <person name="Araus A.J."/>
            <person name="Petzold A."/>
            <person name="Susuki M."/>
            <person name="Suzuki K.-i.T."/>
            <person name="Hayashi T."/>
            <person name="Toyoda A."/>
            <person name="Oliveira C."/>
            <person name="Osipova E."/>
            <person name="Leigh N.D."/>
            <person name="Simon A."/>
            <person name="Yun M.H."/>
        </authorList>
    </citation>
    <scope>NUCLEOTIDE SEQUENCE</scope>
    <source>
        <strain evidence="2">20211129_DDA</strain>
        <tissue evidence="2">Liver</tissue>
    </source>
</reference>
<name>A0AAV7NFK4_PLEWA</name>
<gene>
    <name evidence="2" type="ORF">NDU88_001892</name>
</gene>
<feature type="compositionally biased region" description="Polar residues" evidence="1">
    <location>
        <begin position="110"/>
        <end position="120"/>
    </location>
</feature>
<comment type="caution">
    <text evidence="2">The sequence shown here is derived from an EMBL/GenBank/DDBJ whole genome shotgun (WGS) entry which is preliminary data.</text>
</comment>
<evidence type="ECO:0000313" key="2">
    <source>
        <dbReference type="EMBL" id="KAJ1113650.1"/>
    </source>
</evidence>
<dbReference type="Proteomes" id="UP001066276">
    <property type="component" value="Chromosome 8"/>
</dbReference>
<sequence length="267" mass="28528">MRTYGATELPATSQEESGTESRFPFPCDEDASVRNPSGRIPEPLHSCQDDTDAIGVTGNPAIRVPQDMKRNEGLRAARSPKKEDAGGDERRDGGRNPERTERKPMEETKTLSVKNTTTGKEATEGREFRHAPGGTWLNQAHQPLRCLNSPVFCRDSARVGPGGIRAVLAPQAPRRKVSVGARNPQGPQPLPGAPGPLTQQRGPGAAAAEHGPLTLFPTRPASPLEAAFPSKRRGRRPPLASGGRSDLRPAPGPRPRPSHAARLSAAL</sequence>
<protein>
    <submittedName>
        <fullName evidence="2">Uncharacterized protein</fullName>
    </submittedName>
</protein>
<evidence type="ECO:0000313" key="3">
    <source>
        <dbReference type="Proteomes" id="UP001066276"/>
    </source>
</evidence>
<keyword evidence="3" id="KW-1185">Reference proteome</keyword>
<feature type="region of interest" description="Disordered" evidence="1">
    <location>
        <begin position="1"/>
        <end position="136"/>
    </location>
</feature>